<organism evidence="1 2">
    <name type="scientific">Actinacidiphila polyblastidii</name>
    <dbReference type="NCBI Taxonomy" id="3110430"/>
    <lineage>
        <taxon>Bacteria</taxon>
        <taxon>Bacillati</taxon>
        <taxon>Actinomycetota</taxon>
        <taxon>Actinomycetes</taxon>
        <taxon>Kitasatosporales</taxon>
        <taxon>Streptomycetaceae</taxon>
        <taxon>Actinacidiphila</taxon>
    </lineage>
</organism>
<dbReference type="SUPFAM" id="SSF55961">
    <property type="entry name" value="Bet v1-like"/>
    <property type="match status" value="1"/>
</dbReference>
<sequence length="145" mass="15837">MALFVIERTTPLPPAEAWRRLTDWQRHAAAVPLTRITVPTPPPAGAGTVVLARTGVGRLGFDDPMRITAWRPEGPERHCRLEKTGRTVTGWAEIDVSPDPHGGSGAAVRWREDLQVRGVPRALDGVTAQVGRRVFGRVVDLLLTP</sequence>
<evidence type="ECO:0000313" key="2">
    <source>
        <dbReference type="Proteomes" id="UP001344658"/>
    </source>
</evidence>
<comment type="caution">
    <text evidence="1">The sequence shown here is derived from an EMBL/GenBank/DDBJ whole genome shotgun (WGS) entry which is preliminary data.</text>
</comment>
<dbReference type="Gene3D" id="3.30.530.20">
    <property type="match status" value="1"/>
</dbReference>
<dbReference type="InterPro" id="IPR023393">
    <property type="entry name" value="START-like_dom_sf"/>
</dbReference>
<accession>A0ABU7P428</accession>
<gene>
    <name evidence="1" type="ORF">V2S66_01095</name>
</gene>
<evidence type="ECO:0000313" key="1">
    <source>
        <dbReference type="EMBL" id="MEE4540563.1"/>
    </source>
</evidence>
<dbReference type="Pfam" id="PF10604">
    <property type="entry name" value="Polyketide_cyc2"/>
    <property type="match status" value="1"/>
</dbReference>
<dbReference type="Proteomes" id="UP001344658">
    <property type="component" value="Unassembled WGS sequence"/>
</dbReference>
<dbReference type="RefSeq" id="WP_330792379.1">
    <property type="nucleotide sequence ID" value="NZ_JAZEWV010000001.1"/>
</dbReference>
<proteinExistence type="predicted"/>
<keyword evidence="2" id="KW-1185">Reference proteome</keyword>
<dbReference type="EMBL" id="JAZEWV010000001">
    <property type="protein sequence ID" value="MEE4540563.1"/>
    <property type="molecule type" value="Genomic_DNA"/>
</dbReference>
<reference evidence="1 2" key="1">
    <citation type="submission" date="2023-12" db="EMBL/GenBank/DDBJ databases">
        <title>Streptomyces sp. V4-01.</title>
        <authorList>
            <person name="Somphong A."/>
            <person name="Phongsopitanun W."/>
        </authorList>
    </citation>
    <scope>NUCLEOTIDE SEQUENCE [LARGE SCALE GENOMIC DNA]</scope>
    <source>
        <strain evidence="1 2">V4-01</strain>
    </source>
</reference>
<dbReference type="InterPro" id="IPR019587">
    <property type="entry name" value="Polyketide_cyclase/dehydratase"/>
</dbReference>
<protein>
    <submittedName>
        <fullName evidence="1">SRPBCC family protein</fullName>
    </submittedName>
</protein>
<name>A0ABU7P428_9ACTN</name>